<sequence length="566" mass="63238">MNGHTHSIPHLEKVEKSKQLIVNGKPFLMLGAELQNSSMTSAAYMDTVWQKLVDTHINTVLGCVTWEDIEPEEGKFDFSELDKIVEGARAHGLHLVLLWFGSFKNGLSTYAPAWVKKDVKRFPRAHLRKAGGVLETADVVSIFHTEALNADTRAFSALMHHIKEIDQQYSTILMVQVENEVGILGDSRDASSLANKRFVETVPEAVVNHLSKNWDSLHPDLKVNLQVFKSSQKRNGSWEDVFGKSNRTDELFMAYYYALYLEKIAAAGKAEYPLPLYTNVWQNYLGGDDDNQFPNVAGGGGQPGDYPSGGGVSNVLDIWQTFAPSLDFISPDIYLNEYSSSCAKYRHLDQPLFIPEQRRDDYGARRVWKAFGSYQAIGTSPFGIDTLEPATNPFTKHYGLLSKTKEYILEAHRNAGSSIGFYFDEILPDGRDISPPTIAEFGEFQVTINRSFVFGKPSVGSGILIHLGEARFLLIGWGFQATFKSLSPKSTFTGILSFIEKEVDETTGKLRTLRRLNGDETRSGKFCIMPSEDPDYGSFPICVTIPARTMIAEVEVYSLEETSEDL</sequence>
<feature type="domain" description="DUF5597" evidence="4">
    <location>
        <begin position="394"/>
        <end position="526"/>
    </location>
</feature>
<feature type="domain" description="Glycoside hydrolase family 42 N-terminal" evidence="3">
    <location>
        <begin position="50"/>
        <end position="200"/>
    </location>
</feature>
<dbReference type="InterPro" id="IPR040719">
    <property type="entry name" value="DUF5597"/>
</dbReference>
<evidence type="ECO:0000313" key="6">
    <source>
        <dbReference type="Proteomes" id="UP000258309"/>
    </source>
</evidence>
<keyword evidence="2" id="KW-0326">Glycosidase</keyword>
<protein>
    <recommendedName>
        <fullName evidence="7">Glycoside hydrolase family 35 protein</fullName>
    </recommendedName>
</protein>
<keyword evidence="6" id="KW-1185">Reference proteome</keyword>
<name>A0A3E2GSC9_SCYLI</name>
<dbReference type="SUPFAM" id="SSF51445">
    <property type="entry name" value="(Trans)glycosidases"/>
    <property type="match status" value="1"/>
</dbReference>
<evidence type="ECO:0000313" key="5">
    <source>
        <dbReference type="EMBL" id="RFU24064.1"/>
    </source>
</evidence>
<dbReference type="GO" id="GO:0005975">
    <property type="term" value="P:carbohydrate metabolic process"/>
    <property type="evidence" value="ECO:0007669"/>
    <property type="project" value="InterPro"/>
</dbReference>
<dbReference type="Proteomes" id="UP000258309">
    <property type="component" value="Unassembled WGS sequence"/>
</dbReference>
<gene>
    <name evidence="5" type="ORF">B7463_g12274</name>
</gene>
<dbReference type="EMBL" id="NCSJ02000520">
    <property type="protein sequence ID" value="RFU24064.1"/>
    <property type="molecule type" value="Genomic_DNA"/>
</dbReference>
<feature type="non-terminal residue" evidence="5">
    <location>
        <position position="1"/>
    </location>
</feature>
<dbReference type="GO" id="GO:0004565">
    <property type="term" value="F:beta-galactosidase activity"/>
    <property type="evidence" value="ECO:0007669"/>
    <property type="project" value="InterPro"/>
</dbReference>
<evidence type="ECO:0000259" key="4">
    <source>
        <dbReference type="Pfam" id="PF18120"/>
    </source>
</evidence>
<dbReference type="GO" id="GO:0009341">
    <property type="term" value="C:beta-galactosidase complex"/>
    <property type="evidence" value="ECO:0007669"/>
    <property type="project" value="InterPro"/>
</dbReference>
<evidence type="ECO:0000256" key="2">
    <source>
        <dbReference type="ARBA" id="ARBA00023295"/>
    </source>
</evidence>
<dbReference type="AlphaFoldDB" id="A0A3E2GSC9"/>
<evidence type="ECO:0000259" key="3">
    <source>
        <dbReference type="Pfam" id="PF02449"/>
    </source>
</evidence>
<proteinExistence type="predicted"/>
<dbReference type="Gene3D" id="2.60.220.20">
    <property type="entry name" value="putative beta-Galactosidase from caulobacter crescentus"/>
    <property type="match status" value="1"/>
</dbReference>
<dbReference type="OMA" id="AMMPNED"/>
<dbReference type="InterPro" id="IPR017853">
    <property type="entry name" value="GH"/>
</dbReference>
<feature type="non-terminal residue" evidence="5">
    <location>
        <position position="566"/>
    </location>
</feature>
<dbReference type="InterPro" id="IPR013529">
    <property type="entry name" value="Glyco_hydro_42_N"/>
</dbReference>
<dbReference type="OrthoDB" id="1657402at2759"/>
<evidence type="ECO:0000256" key="1">
    <source>
        <dbReference type="ARBA" id="ARBA00022801"/>
    </source>
</evidence>
<dbReference type="Gene3D" id="3.20.20.80">
    <property type="entry name" value="Glycosidases"/>
    <property type="match status" value="1"/>
</dbReference>
<accession>A0A3E2GSC9</accession>
<organism evidence="5 6">
    <name type="scientific">Scytalidium lignicola</name>
    <name type="common">Hyphomycete</name>
    <dbReference type="NCBI Taxonomy" id="5539"/>
    <lineage>
        <taxon>Eukaryota</taxon>
        <taxon>Fungi</taxon>
        <taxon>Dikarya</taxon>
        <taxon>Ascomycota</taxon>
        <taxon>Pezizomycotina</taxon>
        <taxon>Leotiomycetes</taxon>
        <taxon>Leotiomycetes incertae sedis</taxon>
        <taxon>Scytalidium</taxon>
    </lineage>
</organism>
<dbReference type="Pfam" id="PF02449">
    <property type="entry name" value="Glyco_hydro_42"/>
    <property type="match status" value="1"/>
</dbReference>
<dbReference type="FunFam" id="3.20.20.80:FF:000135">
    <property type="entry name" value="Beta-galactosidase, putative, bgl35A"/>
    <property type="match status" value="1"/>
</dbReference>
<reference evidence="5 6" key="1">
    <citation type="submission" date="2018-05" db="EMBL/GenBank/DDBJ databases">
        <title>Draft genome sequence of Scytalidium lignicola DSM 105466, a ubiquitous saprotrophic fungus.</title>
        <authorList>
            <person name="Buettner E."/>
            <person name="Gebauer A.M."/>
            <person name="Hofrichter M."/>
            <person name="Liers C."/>
            <person name="Kellner H."/>
        </authorList>
    </citation>
    <scope>NUCLEOTIDE SEQUENCE [LARGE SCALE GENOMIC DNA]</scope>
    <source>
        <strain evidence="5 6">DSM 105466</strain>
    </source>
</reference>
<dbReference type="Pfam" id="PF18120">
    <property type="entry name" value="DUF5597"/>
    <property type="match status" value="1"/>
</dbReference>
<comment type="caution">
    <text evidence="5">The sequence shown here is derived from an EMBL/GenBank/DDBJ whole genome shotgun (WGS) entry which is preliminary data.</text>
</comment>
<keyword evidence="1" id="KW-0378">Hydrolase</keyword>
<dbReference type="STRING" id="5539.A0A3E2GSC9"/>
<evidence type="ECO:0008006" key="7">
    <source>
        <dbReference type="Google" id="ProtNLM"/>
    </source>
</evidence>